<evidence type="ECO:0000313" key="1">
    <source>
        <dbReference type="EMBL" id="KAF2188783.1"/>
    </source>
</evidence>
<organism evidence="1 2">
    <name type="scientific">Zopfia rhizophila CBS 207.26</name>
    <dbReference type="NCBI Taxonomy" id="1314779"/>
    <lineage>
        <taxon>Eukaryota</taxon>
        <taxon>Fungi</taxon>
        <taxon>Dikarya</taxon>
        <taxon>Ascomycota</taxon>
        <taxon>Pezizomycotina</taxon>
        <taxon>Dothideomycetes</taxon>
        <taxon>Dothideomycetes incertae sedis</taxon>
        <taxon>Zopfiaceae</taxon>
        <taxon>Zopfia</taxon>
    </lineage>
</organism>
<evidence type="ECO:0000313" key="2">
    <source>
        <dbReference type="Proteomes" id="UP000800200"/>
    </source>
</evidence>
<dbReference type="AlphaFoldDB" id="A0A6A6EC72"/>
<accession>A0A6A6EC72</accession>
<protein>
    <submittedName>
        <fullName evidence="1">Uncharacterized protein</fullName>
    </submittedName>
</protein>
<name>A0A6A6EC72_9PEZI</name>
<dbReference type="Proteomes" id="UP000800200">
    <property type="component" value="Unassembled WGS sequence"/>
</dbReference>
<gene>
    <name evidence="1" type="ORF">K469DRAFT_71130</name>
</gene>
<dbReference type="EMBL" id="ML994622">
    <property type="protein sequence ID" value="KAF2188783.1"/>
    <property type="molecule type" value="Genomic_DNA"/>
</dbReference>
<keyword evidence="2" id="KW-1185">Reference proteome</keyword>
<proteinExistence type="predicted"/>
<reference evidence="1" key="1">
    <citation type="journal article" date="2020" name="Stud. Mycol.">
        <title>101 Dothideomycetes genomes: a test case for predicting lifestyles and emergence of pathogens.</title>
        <authorList>
            <person name="Haridas S."/>
            <person name="Albert R."/>
            <person name="Binder M."/>
            <person name="Bloem J."/>
            <person name="Labutti K."/>
            <person name="Salamov A."/>
            <person name="Andreopoulos B."/>
            <person name="Baker S."/>
            <person name="Barry K."/>
            <person name="Bills G."/>
            <person name="Bluhm B."/>
            <person name="Cannon C."/>
            <person name="Castanera R."/>
            <person name="Culley D."/>
            <person name="Daum C."/>
            <person name="Ezra D."/>
            <person name="Gonzalez J."/>
            <person name="Henrissat B."/>
            <person name="Kuo A."/>
            <person name="Liang C."/>
            <person name="Lipzen A."/>
            <person name="Lutzoni F."/>
            <person name="Magnuson J."/>
            <person name="Mondo S."/>
            <person name="Nolan M."/>
            <person name="Ohm R."/>
            <person name="Pangilinan J."/>
            <person name="Park H.-J."/>
            <person name="Ramirez L."/>
            <person name="Alfaro M."/>
            <person name="Sun H."/>
            <person name="Tritt A."/>
            <person name="Yoshinaga Y."/>
            <person name="Zwiers L.-H."/>
            <person name="Turgeon B."/>
            <person name="Goodwin S."/>
            <person name="Spatafora J."/>
            <person name="Crous P."/>
            <person name="Grigoriev I."/>
        </authorList>
    </citation>
    <scope>NUCLEOTIDE SEQUENCE</scope>
    <source>
        <strain evidence="1">CBS 207.26</strain>
    </source>
</reference>
<sequence>MYALPALGAARPFRREDWIFVLRNENRLFEDGDWLWDLDFAGAFKSLDAFRKRSGFQSVSFGTVVGSYTALRIVGSSSTEVAITGTLRSRSFSATISQRKLRWAFRANLFTFCAFLWFGCWMNDIIWRYNNRRLLVCLSVCQQIGVS</sequence>